<evidence type="ECO:0000313" key="3">
    <source>
        <dbReference type="EMBL" id="QHL91935.1"/>
    </source>
</evidence>
<dbReference type="InterPro" id="IPR018640">
    <property type="entry name" value="DUF2063"/>
</dbReference>
<evidence type="ECO:0000259" key="2">
    <source>
        <dbReference type="Pfam" id="PF09836"/>
    </source>
</evidence>
<dbReference type="EMBL" id="CP047895">
    <property type="protein sequence ID" value="QHL91935.1"/>
    <property type="molecule type" value="Genomic_DNA"/>
</dbReference>
<accession>A0A7Z2S6A1</accession>
<feature type="compositionally biased region" description="Low complexity" evidence="1">
    <location>
        <begin position="223"/>
        <end position="239"/>
    </location>
</feature>
<feature type="region of interest" description="Disordered" evidence="1">
    <location>
        <begin position="210"/>
        <end position="247"/>
    </location>
</feature>
<dbReference type="AlphaFoldDB" id="A0A7Z2S6A1"/>
<dbReference type="KEGG" id="schy:GVO57_10950"/>
<proteinExistence type="predicted"/>
<name>A0A7Z2S6A1_9SPHN</name>
<dbReference type="Pfam" id="PF09836">
    <property type="entry name" value="DUF2063"/>
    <property type="match status" value="1"/>
</dbReference>
<feature type="domain" description="Putative DNA-binding" evidence="2">
    <location>
        <begin position="7"/>
        <end position="93"/>
    </location>
</feature>
<feature type="compositionally biased region" description="Basic and acidic residues" evidence="1">
    <location>
        <begin position="528"/>
        <end position="546"/>
    </location>
</feature>
<feature type="region of interest" description="Disordered" evidence="1">
    <location>
        <begin position="285"/>
        <end position="562"/>
    </location>
</feature>
<evidence type="ECO:0000256" key="1">
    <source>
        <dbReference type="SAM" id="MobiDB-lite"/>
    </source>
</evidence>
<dbReference type="Proteomes" id="UP000464468">
    <property type="component" value="Chromosome"/>
</dbReference>
<feature type="compositionally biased region" description="Basic and acidic residues" evidence="1">
    <location>
        <begin position="445"/>
        <end position="471"/>
    </location>
</feature>
<feature type="compositionally biased region" description="Basic residues" evidence="1">
    <location>
        <begin position="322"/>
        <end position="334"/>
    </location>
</feature>
<feature type="compositionally biased region" description="Basic and acidic residues" evidence="1">
    <location>
        <begin position="489"/>
        <end position="506"/>
    </location>
</feature>
<organism evidence="3 4">
    <name type="scientific">Sphingomonas changnyeongensis</name>
    <dbReference type="NCBI Taxonomy" id="2698679"/>
    <lineage>
        <taxon>Bacteria</taxon>
        <taxon>Pseudomonadati</taxon>
        <taxon>Pseudomonadota</taxon>
        <taxon>Alphaproteobacteria</taxon>
        <taxon>Sphingomonadales</taxon>
        <taxon>Sphingomonadaceae</taxon>
        <taxon>Sphingomonas</taxon>
    </lineage>
</organism>
<keyword evidence="4" id="KW-1185">Reference proteome</keyword>
<protein>
    <recommendedName>
        <fullName evidence="2">Putative DNA-binding domain-containing protein</fullName>
    </recommendedName>
</protein>
<sequence length="562" mass="60509">MTGLAALQRRFQAGLIAGDLSGLRDLVRAPAGLAVHAHAARAMLVDALADNHPKTLHWLGGESFTALALDYIALTPSCSWTLADYGADFAEYLARTCAADPEIGEIAAIDWALRCAFSAADPGSDDWARVPGLEWDRLSLMLAPGAALLPVTTNADEIWAAVPERPVTPGCLAKASRCLSRATGSSRCSAACRRARRGCWRCWPPAPPLARPASDAGRTREQSAAGLRAGSGSGWSSRAPDPHDCRTAKHCQVHHGKSDERAGRARGCCAQQQCIIAARQQPCAHHHQRTADDAAPGGLPAIPAQAKPAGQPARGQRTAQRRDHRQPRLTRRTGHPRDQPVQRLALDIDPGPAGQGDEQQPARQPHRGHQPEQPRAAGPGHQPDRGCGEHQPACGDQHQSGAARFGERSRWRHHPPAKPGPQRIADRHPQRQRHQMSLAIAQPPERPDQARPVHERADAEQHASADQRRTDGGAARQMVTHTQQPRGGQTDDRRRCHCGCKADDQPRIAPVEPLGHGDDAAGAAAMGREPDDKGSDQAEQGDDHAGRSGRWVMIRAARSNVR</sequence>
<evidence type="ECO:0000313" key="4">
    <source>
        <dbReference type="Proteomes" id="UP000464468"/>
    </source>
</evidence>
<gene>
    <name evidence="3" type="ORF">GVO57_10950</name>
</gene>
<reference evidence="3 4" key="1">
    <citation type="submission" date="2020-01" db="EMBL/GenBank/DDBJ databases">
        <title>Sphingomonas sp. C33 whole genome sequece.</title>
        <authorList>
            <person name="Park C."/>
        </authorList>
    </citation>
    <scope>NUCLEOTIDE SEQUENCE [LARGE SCALE GENOMIC DNA]</scope>
    <source>
        <strain evidence="3 4">C33</strain>
    </source>
</reference>